<dbReference type="Proteomes" id="UP001346869">
    <property type="component" value="Unassembled WGS sequence"/>
</dbReference>
<evidence type="ECO:0000313" key="2">
    <source>
        <dbReference type="Proteomes" id="UP001346869"/>
    </source>
</evidence>
<proteinExistence type="predicted"/>
<sequence length="89" mass="9692">MERGCSASSDKTLHTIGPYCSQIQTSYWSVALSHSLPQADNPPSNRKWKTKSLPSLLITAPVCAKLALQEMMLPVLCSPLLLGVPDIRV</sequence>
<accession>A0AAN7XLQ7</accession>
<dbReference type="EMBL" id="JAUZQC010000009">
    <property type="protein sequence ID" value="KAK5865818.1"/>
    <property type="molecule type" value="Genomic_DNA"/>
</dbReference>
<dbReference type="AlphaFoldDB" id="A0AAN7XLQ7"/>
<evidence type="ECO:0000313" key="1">
    <source>
        <dbReference type="EMBL" id="KAK5865818.1"/>
    </source>
</evidence>
<reference evidence="1 2" key="2">
    <citation type="journal article" date="2023" name="Mol. Biol. Evol.">
        <title>Genomics of Secondarily Temperate Adaptation in the Only Non-Antarctic Icefish.</title>
        <authorList>
            <person name="Rivera-Colon A.G."/>
            <person name="Rayamajhi N."/>
            <person name="Minhas B.F."/>
            <person name="Madrigal G."/>
            <person name="Bilyk K.T."/>
            <person name="Yoon V."/>
            <person name="Hune M."/>
            <person name="Gregory S."/>
            <person name="Cheng C.H.C."/>
            <person name="Catchen J.M."/>
        </authorList>
    </citation>
    <scope>NUCLEOTIDE SEQUENCE [LARGE SCALE GENOMIC DNA]</scope>
    <source>
        <strain evidence="1">JMC-PN-2008</strain>
    </source>
</reference>
<comment type="caution">
    <text evidence="1">The sequence shown here is derived from an EMBL/GenBank/DDBJ whole genome shotgun (WGS) entry which is preliminary data.</text>
</comment>
<organism evidence="1 2">
    <name type="scientific">Eleginops maclovinus</name>
    <name type="common">Patagonian blennie</name>
    <name type="synonym">Eleginus maclovinus</name>
    <dbReference type="NCBI Taxonomy" id="56733"/>
    <lineage>
        <taxon>Eukaryota</taxon>
        <taxon>Metazoa</taxon>
        <taxon>Chordata</taxon>
        <taxon>Craniata</taxon>
        <taxon>Vertebrata</taxon>
        <taxon>Euteleostomi</taxon>
        <taxon>Actinopterygii</taxon>
        <taxon>Neopterygii</taxon>
        <taxon>Teleostei</taxon>
        <taxon>Neoteleostei</taxon>
        <taxon>Acanthomorphata</taxon>
        <taxon>Eupercaria</taxon>
        <taxon>Perciformes</taxon>
        <taxon>Notothenioidei</taxon>
        <taxon>Eleginopidae</taxon>
        <taxon>Eleginops</taxon>
    </lineage>
</organism>
<reference evidence="1 2" key="1">
    <citation type="journal article" date="2023" name="Genes (Basel)">
        <title>Chromosome-Level Genome Assembly and Circadian Gene Repertoire of the Patagonia Blennie Eleginops maclovinus-The Closest Ancestral Proxy of Antarctic Cryonotothenioids.</title>
        <authorList>
            <person name="Cheng C.C."/>
            <person name="Rivera-Colon A.G."/>
            <person name="Minhas B.F."/>
            <person name="Wilson L."/>
            <person name="Rayamajhi N."/>
            <person name="Vargas-Chacoff L."/>
            <person name="Catchen J.M."/>
        </authorList>
    </citation>
    <scope>NUCLEOTIDE SEQUENCE [LARGE SCALE GENOMIC DNA]</scope>
    <source>
        <strain evidence="1">JMC-PN-2008</strain>
    </source>
</reference>
<protein>
    <submittedName>
        <fullName evidence="1">Uncharacterized protein</fullName>
    </submittedName>
</protein>
<keyword evidence="2" id="KW-1185">Reference proteome</keyword>
<name>A0AAN7XLQ7_ELEMC</name>
<gene>
    <name evidence="1" type="ORF">PBY51_020058</name>
</gene>